<keyword evidence="3" id="KW-0808">Transferase</keyword>
<dbReference type="PROSITE" id="PS00599">
    <property type="entry name" value="AA_TRANSFER_CLASS_2"/>
    <property type="match status" value="1"/>
</dbReference>
<name>A0A938WNJ5_9BACT</name>
<gene>
    <name evidence="7" type="ORF">H6B30_08765</name>
</gene>
<dbReference type="InterPro" id="IPR015424">
    <property type="entry name" value="PyrdxlP-dep_Trfase"/>
</dbReference>
<dbReference type="InterPro" id="IPR004839">
    <property type="entry name" value="Aminotransferase_I/II_large"/>
</dbReference>
<comment type="pathway">
    <text evidence="2">Lipid metabolism.</text>
</comment>
<evidence type="ECO:0000313" key="8">
    <source>
        <dbReference type="Proteomes" id="UP000764045"/>
    </source>
</evidence>
<evidence type="ECO:0000256" key="5">
    <source>
        <dbReference type="RuleBase" id="RU003693"/>
    </source>
</evidence>
<dbReference type="EMBL" id="JACJJL010000013">
    <property type="protein sequence ID" value="MBM6661835.1"/>
    <property type="molecule type" value="Genomic_DNA"/>
</dbReference>
<reference evidence="7 8" key="1">
    <citation type="journal article" date="2021" name="Sci. Rep.">
        <title>The distribution of antibiotic resistance genes in chicken gut microbiota commensals.</title>
        <authorList>
            <person name="Juricova H."/>
            <person name="Matiasovicova J."/>
            <person name="Kubasova T."/>
            <person name="Cejkova D."/>
            <person name="Rychlik I."/>
        </authorList>
    </citation>
    <scope>NUCLEOTIDE SEQUENCE [LARGE SCALE GENOMIC DNA]</scope>
    <source>
        <strain evidence="7 8">An819</strain>
    </source>
</reference>
<dbReference type="GO" id="GO:0008483">
    <property type="term" value="F:transaminase activity"/>
    <property type="evidence" value="ECO:0007669"/>
    <property type="project" value="UniProtKB-KW"/>
</dbReference>
<organism evidence="7 8">
    <name type="scientific">Marseilla massiliensis</name>
    <dbReference type="NCBI Taxonomy" id="1841864"/>
    <lineage>
        <taxon>Bacteria</taxon>
        <taxon>Pseudomonadati</taxon>
        <taxon>Bacteroidota</taxon>
        <taxon>Bacteroidia</taxon>
        <taxon>Bacteroidales</taxon>
        <taxon>Prevotellaceae</taxon>
        <taxon>Marseilla</taxon>
    </lineage>
</organism>
<keyword evidence="4 5" id="KW-0663">Pyridoxal phosphate</keyword>
<dbReference type="InterPro" id="IPR001917">
    <property type="entry name" value="Aminotrans_II_pyridoxalP_BS"/>
</dbReference>
<evidence type="ECO:0000256" key="2">
    <source>
        <dbReference type="ARBA" id="ARBA00005189"/>
    </source>
</evidence>
<keyword evidence="7" id="KW-0032">Aminotransferase</keyword>
<evidence type="ECO:0000256" key="1">
    <source>
        <dbReference type="ARBA" id="ARBA00001933"/>
    </source>
</evidence>
<dbReference type="Gene3D" id="3.90.1150.10">
    <property type="entry name" value="Aspartate Aminotransferase, domain 1"/>
    <property type="match status" value="1"/>
</dbReference>
<protein>
    <submittedName>
        <fullName evidence="7">Aminotransferase class I/II-fold pyridoxal phosphate-dependent enzyme</fullName>
    </submittedName>
</protein>
<dbReference type="Pfam" id="PF00155">
    <property type="entry name" value="Aminotran_1_2"/>
    <property type="match status" value="1"/>
</dbReference>
<feature type="domain" description="Aminotransferase class I/classII large" evidence="6">
    <location>
        <begin position="43"/>
        <end position="384"/>
    </location>
</feature>
<keyword evidence="8" id="KW-1185">Reference proteome</keyword>
<dbReference type="Gene3D" id="3.40.640.10">
    <property type="entry name" value="Type I PLP-dependent aspartate aminotransferase-like (Major domain)"/>
    <property type="match status" value="1"/>
</dbReference>
<dbReference type="Proteomes" id="UP000764045">
    <property type="component" value="Unassembled WGS sequence"/>
</dbReference>
<dbReference type="PANTHER" id="PTHR13693:SF3">
    <property type="entry name" value="LD36009P"/>
    <property type="match status" value="1"/>
</dbReference>
<proteinExistence type="inferred from homology"/>
<comment type="cofactor">
    <cofactor evidence="1 5">
        <name>pyridoxal 5'-phosphate</name>
        <dbReference type="ChEBI" id="CHEBI:597326"/>
    </cofactor>
</comment>
<comment type="similarity">
    <text evidence="5">Belongs to the class-II pyridoxal-phosphate-dependent aminotransferase family.</text>
</comment>
<comment type="caution">
    <text evidence="7">The sequence shown here is derived from an EMBL/GenBank/DDBJ whole genome shotgun (WGS) entry which is preliminary data.</text>
</comment>
<evidence type="ECO:0000256" key="4">
    <source>
        <dbReference type="ARBA" id="ARBA00022898"/>
    </source>
</evidence>
<dbReference type="SUPFAM" id="SSF53383">
    <property type="entry name" value="PLP-dependent transferases"/>
    <property type="match status" value="1"/>
</dbReference>
<accession>A0A938WNJ5</accession>
<sequence length="395" mass="43844">MGQLQERYKNYREPQKFMAAGVYPYFRAITSKQGTEVEMEGHKVLMFGSNAYTGLTGDQRIIDAAKAALDKYGSGCAGSRFLNGTLDLHIQLEKELAEFEGKDDCLCLSTGFSVNAGVIPAVVGRGDYIICDDRDHASIVDGRRLSFAKQLHYKHNDMEDLENLLKTLPYEAVKLIVVDGVFSMEGDLCKLPEIVELKHKYNCSVMVDEAHGLGVFGKEGRGVCDYFGLTDEVDLIMGTFSKSLASIGGFIASDSDTINFLRHTCRTYIFSASNTPAATAAALEALHILKQEPERIEALWKVTNYALRRFREEGFEIGDTESPIIPLYVHDVDKTFLVTKLAFDAGVFINPVIPPACAPQDTLVRFALMATHTEEQVERGVQALAKIFREQNIIK</sequence>
<dbReference type="PANTHER" id="PTHR13693">
    <property type="entry name" value="CLASS II AMINOTRANSFERASE/8-AMINO-7-OXONONANOATE SYNTHASE"/>
    <property type="match status" value="1"/>
</dbReference>
<dbReference type="InterPro" id="IPR050087">
    <property type="entry name" value="AON_synthase_class-II"/>
</dbReference>
<evidence type="ECO:0000259" key="6">
    <source>
        <dbReference type="Pfam" id="PF00155"/>
    </source>
</evidence>
<evidence type="ECO:0000313" key="7">
    <source>
        <dbReference type="EMBL" id="MBM6661835.1"/>
    </source>
</evidence>
<dbReference type="AlphaFoldDB" id="A0A938WNJ5"/>
<dbReference type="NCBIfam" id="NF047600">
    <property type="entry name" value="SerpalmtaseCFB"/>
    <property type="match status" value="1"/>
</dbReference>
<dbReference type="CDD" id="cd06454">
    <property type="entry name" value="KBL_like"/>
    <property type="match status" value="1"/>
</dbReference>
<evidence type="ECO:0000256" key="3">
    <source>
        <dbReference type="ARBA" id="ARBA00022679"/>
    </source>
</evidence>
<dbReference type="InterPro" id="IPR015421">
    <property type="entry name" value="PyrdxlP-dep_Trfase_major"/>
</dbReference>
<dbReference type="GO" id="GO:0030170">
    <property type="term" value="F:pyridoxal phosphate binding"/>
    <property type="evidence" value="ECO:0007669"/>
    <property type="project" value="InterPro"/>
</dbReference>
<dbReference type="RefSeq" id="WP_205109656.1">
    <property type="nucleotide sequence ID" value="NZ_JACJJL010000013.1"/>
</dbReference>
<dbReference type="InterPro" id="IPR015422">
    <property type="entry name" value="PyrdxlP-dep_Trfase_small"/>
</dbReference>